<evidence type="ECO:0000313" key="6">
    <source>
        <dbReference type="EMBL" id="KAG5175478.1"/>
    </source>
</evidence>
<comment type="subcellular location">
    <subcellularLocation>
        <location evidence="1">Cytoplasm</location>
    </subcellularLocation>
</comment>
<protein>
    <submittedName>
        <fullName evidence="6">WD40-repeat-containing domain protein</fullName>
    </submittedName>
</protein>
<dbReference type="PANTHER" id="PTHR12442">
    <property type="entry name" value="DYNEIN INTERMEDIATE CHAIN"/>
    <property type="match status" value="1"/>
</dbReference>
<organism evidence="6 7">
    <name type="scientific">Tribonema minus</name>
    <dbReference type="NCBI Taxonomy" id="303371"/>
    <lineage>
        <taxon>Eukaryota</taxon>
        <taxon>Sar</taxon>
        <taxon>Stramenopiles</taxon>
        <taxon>Ochrophyta</taxon>
        <taxon>PX clade</taxon>
        <taxon>Xanthophyceae</taxon>
        <taxon>Tribonematales</taxon>
        <taxon>Tribonemataceae</taxon>
        <taxon>Tribonema</taxon>
    </lineage>
</organism>
<dbReference type="Gene3D" id="2.130.10.10">
    <property type="entry name" value="YVTN repeat-like/Quinoprotein amine dehydrogenase"/>
    <property type="match status" value="2"/>
</dbReference>
<sequence>MQQGIESVTARVRVRVRVRTQVAAAANTQLTWRASCARQARLSNACCCILPFVTDSFSKFLKRCGTVVERALTEQATFDILKDYSKGATSERTHGSDQLHKLLRFYDPTWCGDRAITDVHWSPHYPELLLVAYSASGRGQNLESALLGAPAAGDAHPDGLVLVWSLALPSRPEFILYSQSPILTARFHEFDAHLVVGGSYSGQVVTWDLRATSLPVQQTPVSDAAHTRPIFGMAMEGTGAAHALVTASTDGRVAWWNPRQLLQPNEVLQLALAQSDNDASGGGLSVSCIACVPGETVQLLVGMDSGRILAVAVHTHSAGVQREFHGHFGMVTALDTNPSKAKALQELVLSSSMDWTTRLWSLRQSDKPLVTFSHDSYDYVCDVRWSPVHPALFATANVAGDLTLWNVTASLDTPVTPPCKVSGNALTKLAWSREGCRLAAGDVTGAVHVYAIAEDMALPRHDEEHRLERLLHELTS</sequence>
<dbReference type="OrthoDB" id="4189at2759"/>
<dbReference type="InterPro" id="IPR036322">
    <property type="entry name" value="WD40_repeat_dom_sf"/>
</dbReference>
<dbReference type="Proteomes" id="UP000664859">
    <property type="component" value="Unassembled WGS sequence"/>
</dbReference>
<dbReference type="EMBL" id="JAFCMP010000548">
    <property type="protein sequence ID" value="KAG5175478.1"/>
    <property type="molecule type" value="Genomic_DNA"/>
</dbReference>
<dbReference type="GO" id="GO:0005868">
    <property type="term" value="C:cytoplasmic dynein complex"/>
    <property type="evidence" value="ECO:0007669"/>
    <property type="project" value="TreeGrafter"/>
</dbReference>
<dbReference type="GO" id="GO:0005737">
    <property type="term" value="C:cytoplasm"/>
    <property type="evidence" value="ECO:0007669"/>
    <property type="project" value="UniProtKB-SubCell"/>
</dbReference>
<feature type="repeat" description="WD" evidence="5">
    <location>
        <begin position="324"/>
        <end position="370"/>
    </location>
</feature>
<evidence type="ECO:0000256" key="5">
    <source>
        <dbReference type="PROSITE-ProRule" id="PRU00221"/>
    </source>
</evidence>
<evidence type="ECO:0000256" key="2">
    <source>
        <dbReference type="ARBA" id="ARBA00022490"/>
    </source>
</evidence>
<reference evidence="6" key="1">
    <citation type="submission" date="2021-02" db="EMBL/GenBank/DDBJ databases">
        <title>First Annotated Genome of the Yellow-green Alga Tribonema minus.</title>
        <authorList>
            <person name="Mahan K.M."/>
        </authorList>
    </citation>
    <scope>NUCLEOTIDE SEQUENCE</scope>
    <source>
        <strain evidence="6">UTEX B ZZ1240</strain>
    </source>
</reference>
<keyword evidence="4" id="KW-0677">Repeat</keyword>
<dbReference type="AlphaFoldDB" id="A0A836C896"/>
<comment type="caution">
    <text evidence="6">The sequence shown here is derived from an EMBL/GenBank/DDBJ whole genome shotgun (WGS) entry which is preliminary data.</text>
</comment>
<dbReference type="Pfam" id="PF00400">
    <property type="entry name" value="WD40"/>
    <property type="match status" value="1"/>
</dbReference>
<evidence type="ECO:0000256" key="1">
    <source>
        <dbReference type="ARBA" id="ARBA00004496"/>
    </source>
</evidence>
<evidence type="ECO:0000313" key="7">
    <source>
        <dbReference type="Proteomes" id="UP000664859"/>
    </source>
</evidence>
<dbReference type="GO" id="GO:0045504">
    <property type="term" value="F:dynein heavy chain binding"/>
    <property type="evidence" value="ECO:0007669"/>
    <property type="project" value="TreeGrafter"/>
</dbReference>
<dbReference type="PROSITE" id="PS50082">
    <property type="entry name" value="WD_REPEATS_2"/>
    <property type="match status" value="1"/>
</dbReference>
<dbReference type="InterPro" id="IPR001680">
    <property type="entry name" value="WD40_rpt"/>
</dbReference>
<dbReference type="InterPro" id="IPR015943">
    <property type="entry name" value="WD40/YVTN_repeat-like_dom_sf"/>
</dbReference>
<keyword evidence="2" id="KW-0963">Cytoplasm</keyword>
<name>A0A836C896_9STRA</name>
<keyword evidence="3 5" id="KW-0853">WD repeat</keyword>
<dbReference type="PANTHER" id="PTHR12442:SF22">
    <property type="entry name" value="CYTOPLASMIC DYNEIN 1 INTERMEDIATE CHAIN-RELATED"/>
    <property type="match status" value="1"/>
</dbReference>
<proteinExistence type="predicted"/>
<dbReference type="SUPFAM" id="SSF50978">
    <property type="entry name" value="WD40 repeat-like"/>
    <property type="match status" value="1"/>
</dbReference>
<keyword evidence="7" id="KW-1185">Reference proteome</keyword>
<evidence type="ECO:0000256" key="3">
    <source>
        <dbReference type="ARBA" id="ARBA00022574"/>
    </source>
</evidence>
<dbReference type="SMART" id="SM00320">
    <property type="entry name" value="WD40"/>
    <property type="match status" value="5"/>
</dbReference>
<accession>A0A836C896</accession>
<dbReference type="GO" id="GO:0010970">
    <property type="term" value="P:transport along microtubule"/>
    <property type="evidence" value="ECO:0007669"/>
    <property type="project" value="TreeGrafter"/>
</dbReference>
<gene>
    <name evidence="6" type="ORF">JKP88DRAFT_203478</name>
</gene>
<evidence type="ECO:0000256" key="4">
    <source>
        <dbReference type="ARBA" id="ARBA00022737"/>
    </source>
</evidence>
<dbReference type="GO" id="GO:0045503">
    <property type="term" value="F:dynein light chain binding"/>
    <property type="evidence" value="ECO:0007669"/>
    <property type="project" value="TreeGrafter"/>
</dbReference>
<dbReference type="InterPro" id="IPR050687">
    <property type="entry name" value="Dynein_IC"/>
</dbReference>